<reference evidence="1" key="1">
    <citation type="submission" date="2022-01" db="EMBL/GenBank/DDBJ databases">
        <title>Whole genome-based taxonomy of the Shewanellaceae.</title>
        <authorList>
            <person name="Martin-Rodriguez A.J."/>
        </authorList>
    </citation>
    <scope>NUCLEOTIDE SEQUENCE</scope>
    <source>
        <strain evidence="1">DSM 16422</strain>
    </source>
</reference>
<dbReference type="AlphaFoldDB" id="A0A9X2CH97"/>
<organism evidence="1 2">
    <name type="scientific">Shewanella gaetbuli</name>
    <dbReference type="NCBI Taxonomy" id="220752"/>
    <lineage>
        <taxon>Bacteria</taxon>
        <taxon>Pseudomonadati</taxon>
        <taxon>Pseudomonadota</taxon>
        <taxon>Gammaproteobacteria</taxon>
        <taxon>Alteromonadales</taxon>
        <taxon>Shewanellaceae</taxon>
        <taxon>Shewanella</taxon>
    </lineage>
</organism>
<protein>
    <submittedName>
        <fullName evidence="1">Uncharacterized protein</fullName>
    </submittedName>
</protein>
<name>A0A9X2CH97_9GAMM</name>
<dbReference type="RefSeq" id="WP_248995942.1">
    <property type="nucleotide sequence ID" value="NZ_JAKIKP010000007.1"/>
</dbReference>
<dbReference type="EMBL" id="JAKIKP010000007">
    <property type="protein sequence ID" value="MCL1143268.1"/>
    <property type="molecule type" value="Genomic_DNA"/>
</dbReference>
<dbReference type="Proteomes" id="UP001139333">
    <property type="component" value="Unassembled WGS sequence"/>
</dbReference>
<evidence type="ECO:0000313" key="2">
    <source>
        <dbReference type="Proteomes" id="UP001139333"/>
    </source>
</evidence>
<keyword evidence="2" id="KW-1185">Reference proteome</keyword>
<sequence>MRDLEDDGAGYLEDDGVDRHSANAQVPVIRLTPHTPSFRQCFWAGI</sequence>
<gene>
    <name evidence="1" type="ORF">L2672_11240</name>
</gene>
<comment type="caution">
    <text evidence="1">The sequence shown here is derived from an EMBL/GenBank/DDBJ whole genome shotgun (WGS) entry which is preliminary data.</text>
</comment>
<evidence type="ECO:0000313" key="1">
    <source>
        <dbReference type="EMBL" id="MCL1143268.1"/>
    </source>
</evidence>
<accession>A0A9X2CH97</accession>
<proteinExistence type="predicted"/>